<evidence type="ECO:0000256" key="7">
    <source>
        <dbReference type="HAMAP-Rule" id="MF_00060"/>
    </source>
</evidence>
<evidence type="ECO:0000256" key="5">
    <source>
        <dbReference type="ARBA" id="ARBA00022741"/>
    </source>
</evidence>
<dbReference type="GO" id="GO:0005737">
    <property type="term" value="C:cytoplasm"/>
    <property type="evidence" value="ECO:0007669"/>
    <property type="project" value="UniProtKB-SubCell"/>
</dbReference>
<name>A0A9D1L7D5_9FIRM</name>
<dbReference type="NCBIfam" id="TIGR00087">
    <property type="entry name" value="surE"/>
    <property type="match status" value="1"/>
</dbReference>
<dbReference type="InterPro" id="IPR002828">
    <property type="entry name" value="SurE-like_Pase/nucleotidase"/>
</dbReference>
<keyword evidence="4 7" id="KW-0479">Metal-binding</keyword>
<dbReference type="HAMAP" id="MF_00060">
    <property type="entry name" value="SurE"/>
    <property type="match status" value="1"/>
</dbReference>
<protein>
    <recommendedName>
        <fullName evidence="7">5'-nucleotidase SurE</fullName>
        <ecNumber evidence="7">3.1.3.5</ecNumber>
    </recommendedName>
    <alternativeName>
        <fullName evidence="7">Nucleoside 5'-monophosphate phosphohydrolase</fullName>
    </alternativeName>
</protein>
<keyword evidence="5 7" id="KW-0547">Nucleotide-binding</keyword>
<evidence type="ECO:0000259" key="8">
    <source>
        <dbReference type="Pfam" id="PF01975"/>
    </source>
</evidence>
<sequence length="254" mass="27596">MKILVSNDDGINARGIHELVEALSEEAEIYVCAPDSERSASGHGITVSKPITGEETEFEGAAFAMKFSGTPADCVKLGLRILSARGVKIDMVCSGINHGGNLGTDTLYSGTVSAAIEGSICGVPAVAVSINSHHPQHFGYARRLAAEAVIKSKDKISPDTVLNINVPALPDEEIKGLRYTSLGKREYREFFSPIELENGKTGYRYSGEPVIYDNLPDTIDVIAMQKGYATITPLKMDLTDYAMIEEIRKWRIDK</sequence>
<dbReference type="PANTHER" id="PTHR30457:SF12">
    <property type="entry name" value="5'_3'-NUCLEOTIDASE SURE"/>
    <property type="match status" value="1"/>
</dbReference>
<dbReference type="GO" id="GO:0008254">
    <property type="term" value="F:3'-nucleotidase activity"/>
    <property type="evidence" value="ECO:0007669"/>
    <property type="project" value="TreeGrafter"/>
</dbReference>
<accession>A0A9D1L7D5</accession>
<dbReference type="GO" id="GO:0000166">
    <property type="term" value="F:nucleotide binding"/>
    <property type="evidence" value="ECO:0007669"/>
    <property type="project" value="UniProtKB-KW"/>
</dbReference>
<feature type="binding site" evidence="7">
    <location>
        <position position="9"/>
    </location>
    <ligand>
        <name>a divalent metal cation</name>
        <dbReference type="ChEBI" id="CHEBI:60240"/>
    </ligand>
</feature>
<dbReference type="SUPFAM" id="SSF64167">
    <property type="entry name" value="SurE-like"/>
    <property type="match status" value="1"/>
</dbReference>
<evidence type="ECO:0000313" key="9">
    <source>
        <dbReference type="EMBL" id="HIU25943.1"/>
    </source>
</evidence>
<dbReference type="GO" id="GO:0008253">
    <property type="term" value="F:5'-nucleotidase activity"/>
    <property type="evidence" value="ECO:0007669"/>
    <property type="project" value="UniProtKB-UniRule"/>
</dbReference>
<dbReference type="InterPro" id="IPR030048">
    <property type="entry name" value="SurE"/>
</dbReference>
<evidence type="ECO:0000256" key="1">
    <source>
        <dbReference type="ARBA" id="ARBA00000815"/>
    </source>
</evidence>
<dbReference type="Pfam" id="PF01975">
    <property type="entry name" value="SurE"/>
    <property type="match status" value="1"/>
</dbReference>
<feature type="binding site" evidence="7">
    <location>
        <position position="8"/>
    </location>
    <ligand>
        <name>a divalent metal cation</name>
        <dbReference type="ChEBI" id="CHEBI:60240"/>
    </ligand>
</feature>
<comment type="caution">
    <text evidence="9">The sequence shown here is derived from an EMBL/GenBank/DDBJ whole genome shotgun (WGS) entry which is preliminary data.</text>
</comment>
<proteinExistence type="inferred from homology"/>
<feature type="domain" description="Survival protein SurE-like phosphatase/nucleotidase" evidence="8">
    <location>
        <begin position="3"/>
        <end position="188"/>
    </location>
</feature>
<reference evidence="9" key="1">
    <citation type="submission" date="2020-10" db="EMBL/GenBank/DDBJ databases">
        <authorList>
            <person name="Gilroy R."/>
        </authorList>
    </citation>
    <scope>NUCLEOTIDE SEQUENCE</scope>
    <source>
        <strain evidence="9">ChiHcec3-6078</strain>
    </source>
</reference>
<comment type="similarity">
    <text evidence="2 7">Belongs to the SurE nucleotidase family.</text>
</comment>
<comment type="function">
    <text evidence="7">Nucleotidase that shows phosphatase activity on nucleoside 5'-monophosphates.</text>
</comment>
<dbReference type="EMBL" id="DVMP01000097">
    <property type="protein sequence ID" value="HIU25943.1"/>
    <property type="molecule type" value="Genomic_DNA"/>
</dbReference>
<feature type="binding site" evidence="7">
    <location>
        <position position="97"/>
    </location>
    <ligand>
        <name>a divalent metal cation</name>
        <dbReference type="ChEBI" id="CHEBI:60240"/>
    </ligand>
</feature>
<evidence type="ECO:0000256" key="4">
    <source>
        <dbReference type="ARBA" id="ARBA00022723"/>
    </source>
</evidence>
<dbReference type="Proteomes" id="UP000824090">
    <property type="component" value="Unassembled WGS sequence"/>
</dbReference>
<organism evidence="9 10">
    <name type="scientific">Candidatus Allocopromorpha excrementigallinarum</name>
    <dbReference type="NCBI Taxonomy" id="2840742"/>
    <lineage>
        <taxon>Bacteria</taxon>
        <taxon>Bacillati</taxon>
        <taxon>Bacillota</taxon>
        <taxon>Clostridia</taxon>
        <taxon>Eubacteriales</taxon>
        <taxon>Eubacteriaceae</taxon>
        <taxon>Eubacteriaceae incertae sedis</taxon>
        <taxon>Candidatus Allocopromorpha</taxon>
    </lineage>
</organism>
<feature type="binding site" evidence="7">
    <location>
        <position position="39"/>
    </location>
    <ligand>
        <name>a divalent metal cation</name>
        <dbReference type="ChEBI" id="CHEBI:60240"/>
    </ligand>
</feature>
<comment type="cofactor">
    <cofactor evidence="7">
        <name>a divalent metal cation</name>
        <dbReference type="ChEBI" id="CHEBI:60240"/>
    </cofactor>
    <text evidence="7">Binds 1 divalent metal cation per subunit.</text>
</comment>
<dbReference type="GO" id="GO:0046872">
    <property type="term" value="F:metal ion binding"/>
    <property type="evidence" value="ECO:0007669"/>
    <property type="project" value="UniProtKB-UniRule"/>
</dbReference>
<evidence type="ECO:0000313" key="10">
    <source>
        <dbReference type="Proteomes" id="UP000824090"/>
    </source>
</evidence>
<comment type="catalytic activity">
    <reaction evidence="1 7">
        <text>a ribonucleoside 5'-phosphate + H2O = a ribonucleoside + phosphate</text>
        <dbReference type="Rhea" id="RHEA:12484"/>
        <dbReference type="ChEBI" id="CHEBI:15377"/>
        <dbReference type="ChEBI" id="CHEBI:18254"/>
        <dbReference type="ChEBI" id="CHEBI:43474"/>
        <dbReference type="ChEBI" id="CHEBI:58043"/>
        <dbReference type="EC" id="3.1.3.5"/>
    </reaction>
</comment>
<evidence type="ECO:0000256" key="6">
    <source>
        <dbReference type="ARBA" id="ARBA00022801"/>
    </source>
</evidence>
<dbReference type="AlphaFoldDB" id="A0A9D1L7D5"/>
<comment type="subcellular location">
    <subcellularLocation>
        <location evidence="7">Cytoplasm</location>
    </subcellularLocation>
</comment>
<reference evidence="9" key="2">
    <citation type="journal article" date="2021" name="PeerJ">
        <title>Extensive microbial diversity within the chicken gut microbiome revealed by metagenomics and culture.</title>
        <authorList>
            <person name="Gilroy R."/>
            <person name="Ravi A."/>
            <person name="Getino M."/>
            <person name="Pursley I."/>
            <person name="Horton D.L."/>
            <person name="Alikhan N.F."/>
            <person name="Baker D."/>
            <person name="Gharbi K."/>
            <person name="Hall N."/>
            <person name="Watson M."/>
            <person name="Adriaenssens E.M."/>
            <person name="Foster-Nyarko E."/>
            <person name="Jarju S."/>
            <person name="Secka A."/>
            <person name="Antonio M."/>
            <person name="Oren A."/>
            <person name="Chaudhuri R.R."/>
            <person name="La Ragione R."/>
            <person name="Hildebrand F."/>
            <person name="Pallen M.J."/>
        </authorList>
    </citation>
    <scope>NUCLEOTIDE SEQUENCE</scope>
    <source>
        <strain evidence="9">ChiHcec3-6078</strain>
    </source>
</reference>
<keyword evidence="3 7" id="KW-0963">Cytoplasm</keyword>
<dbReference type="GO" id="GO:0004309">
    <property type="term" value="F:exopolyphosphatase activity"/>
    <property type="evidence" value="ECO:0007669"/>
    <property type="project" value="TreeGrafter"/>
</dbReference>
<dbReference type="Gene3D" id="3.40.1210.10">
    <property type="entry name" value="Survival protein SurE-like phosphatase/nucleotidase"/>
    <property type="match status" value="1"/>
</dbReference>
<evidence type="ECO:0000256" key="2">
    <source>
        <dbReference type="ARBA" id="ARBA00011062"/>
    </source>
</evidence>
<gene>
    <name evidence="7 9" type="primary">surE</name>
    <name evidence="9" type="ORF">IAC50_05560</name>
</gene>
<dbReference type="InterPro" id="IPR036523">
    <property type="entry name" value="SurE-like_sf"/>
</dbReference>
<keyword evidence="6 7" id="KW-0378">Hydrolase</keyword>
<dbReference type="PANTHER" id="PTHR30457">
    <property type="entry name" value="5'-NUCLEOTIDASE SURE"/>
    <property type="match status" value="1"/>
</dbReference>
<evidence type="ECO:0000256" key="3">
    <source>
        <dbReference type="ARBA" id="ARBA00022490"/>
    </source>
</evidence>
<dbReference type="EC" id="3.1.3.5" evidence="7"/>